<evidence type="ECO:0000256" key="3">
    <source>
        <dbReference type="SAM" id="MobiDB-lite"/>
    </source>
</evidence>
<feature type="region of interest" description="Disordered" evidence="3">
    <location>
        <begin position="1059"/>
        <end position="1147"/>
    </location>
</feature>
<feature type="domain" description="BTB" evidence="4">
    <location>
        <begin position="575"/>
        <end position="641"/>
    </location>
</feature>
<dbReference type="InterPro" id="IPR000210">
    <property type="entry name" value="BTB/POZ_dom"/>
</dbReference>
<dbReference type="EMBL" id="JAIFTL010000038">
    <property type="protein sequence ID" value="KAG9325542.1"/>
    <property type="molecule type" value="Genomic_DNA"/>
</dbReference>
<feature type="compositionally biased region" description="Polar residues" evidence="3">
    <location>
        <begin position="906"/>
        <end position="930"/>
    </location>
</feature>
<feature type="compositionally biased region" description="Low complexity" evidence="3">
    <location>
        <begin position="347"/>
        <end position="358"/>
    </location>
</feature>
<evidence type="ECO:0000313" key="5">
    <source>
        <dbReference type="EMBL" id="KAG9325542.1"/>
    </source>
</evidence>
<evidence type="ECO:0000256" key="2">
    <source>
        <dbReference type="ARBA" id="ARBA00022737"/>
    </source>
</evidence>
<feature type="compositionally biased region" description="Low complexity" evidence="3">
    <location>
        <begin position="734"/>
        <end position="748"/>
    </location>
</feature>
<dbReference type="GO" id="GO:0005829">
    <property type="term" value="C:cytosol"/>
    <property type="evidence" value="ECO:0007669"/>
    <property type="project" value="TreeGrafter"/>
</dbReference>
<feature type="region of interest" description="Disordered" evidence="3">
    <location>
        <begin position="347"/>
        <end position="388"/>
    </location>
</feature>
<feature type="compositionally biased region" description="Pro residues" evidence="3">
    <location>
        <begin position="761"/>
        <end position="774"/>
    </location>
</feature>
<sequence length="1147" mass="124323">MTTTSRAAPGSFNDPYSNHTQYAGQGVHQPVVQARAPQTEQKQTQQPSTKALAITSRATRGTAPPPLMGSAIVLVNDSALHCFGGRLENRQLTNCHYVLDVETGYWGAVQPAPATEFTNGTANRNAGDAKALFSLSLTTDPVNTNSGSLSDALSIPPRARYFHTLNAYGTSLILFGGMGDAQTHNDGDDSDNEGADRQNQLVALGDLHVYDIVTQRWQQKHPAANRHRPRARWAHLATILDHYLIVIGGTDTAKVYVEDACVLDLNTWEWVASIQNIGQCGSYRTVAATGPSLQTASEFTPSSPSFPSAAASSPQISSSLSWPATDSGPIDAMASISMVLSGRISAPSSTASSQSKSSSNDDIDTPATNSNSSSRKTSERLMSGELTPSFKTGNELPAIYLYSNYNFQNLQRDLKVITPHYTHSASAPSFTLTEKKDLLDTMVHELPAGLRFPQGHVYQNQLILTGTLIVSGEAPTLAIYAFNLTLRKWEKLNTDTTLEYGSWNRTLLHPATGTLLIFGNRDSNAELDYSNRIQHHDHLMMINLQAYGLYERPVPSYPPTAQDLGQDLLKMPGLNDMTVASVTGTLFDANSTILAARWPEFSTMLLSPPYVTPLILELPVPDEVVPVFLHYLYTGALPPNQTIAPGTADYLLILARRYQLNGLHALTVDCLHQTVAANPIRIYSSALMASELGLQARAVGLAMTAAPVKASAGRSPSRSSGLSPGPGVMSSMDRPPSVSRRRISVQPQLDPRLSRSFSNKLPPPSSRPPGPPPSRRQDANSIHSRDSVSTDGGLVGETLLQQYNADGSARLTLTPRGPYEAESQQQALYLSSPEPGAMAASATRQRKLRSPPVPPNLRSYQQQQQQQQYQQQSFTTHHHPVSFMSTSSGGSSGYDAPLASPGIHRNPQQSYPSPLSPNYQQHSSSFSSQGMPGERFSPMMRGPGSDGTASVYGHEEQDDGASVYGQQGREMRTQQAKRRLQMQMQTQFEVEQQQQQQQQQHYQQELARQQQLRDEDIMLQQHRFLQKQQQLRAAEAETAAAATASRHKPAEAVMSALEYHMGGGGGGSSSKSSGSHHKAAGYPSSQMTVESQRTVETMSSQKSSGSSKANSIKSSKSDEAKKKGLLSKMKPPKPKASGAALMKSAGF</sequence>
<protein>
    <recommendedName>
        <fullName evidence="4">BTB domain-containing protein</fullName>
    </recommendedName>
</protein>
<evidence type="ECO:0000256" key="1">
    <source>
        <dbReference type="ARBA" id="ARBA00022441"/>
    </source>
</evidence>
<feature type="compositionally biased region" description="Polar residues" evidence="3">
    <location>
        <begin position="366"/>
        <end position="375"/>
    </location>
</feature>
<feature type="compositionally biased region" description="Basic and acidic residues" evidence="3">
    <location>
        <begin position="775"/>
        <end position="788"/>
    </location>
</feature>
<feature type="compositionally biased region" description="Low complexity" evidence="3">
    <location>
        <begin position="710"/>
        <end position="727"/>
    </location>
</feature>
<organism evidence="5 6">
    <name type="scientific">Mortierella alpina</name>
    <name type="common">Oleaginous fungus</name>
    <name type="synonym">Mortierella renispora</name>
    <dbReference type="NCBI Taxonomy" id="64518"/>
    <lineage>
        <taxon>Eukaryota</taxon>
        <taxon>Fungi</taxon>
        <taxon>Fungi incertae sedis</taxon>
        <taxon>Mucoromycota</taxon>
        <taxon>Mortierellomycotina</taxon>
        <taxon>Mortierellomycetes</taxon>
        <taxon>Mortierellales</taxon>
        <taxon>Mortierellaceae</taxon>
        <taxon>Mortierella</taxon>
    </lineage>
</organism>
<feature type="region of interest" description="Disordered" evidence="3">
    <location>
        <begin position="1"/>
        <end position="22"/>
    </location>
</feature>
<proteinExistence type="predicted"/>
<comment type="caution">
    <text evidence="5">The sequence shown here is derived from an EMBL/GenBank/DDBJ whole genome shotgun (WGS) entry which is preliminary data.</text>
</comment>
<dbReference type="Pfam" id="PF00651">
    <property type="entry name" value="BTB"/>
    <property type="match status" value="1"/>
</dbReference>
<feature type="compositionally biased region" description="Polar residues" evidence="3">
    <location>
        <begin position="1083"/>
        <end position="1098"/>
    </location>
</feature>
<keyword evidence="2" id="KW-0677">Repeat</keyword>
<feature type="compositionally biased region" description="Low complexity" evidence="3">
    <location>
        <begin position="860"/>
        <end position="872"/>
    </location>
</feature>
<evidence type="ECO:0000259" key="4">
    <source>
        <dbReference type="PROSITE" id="PS50097"/>
    </source>
</evidence>
<dbReference type="InterPro" id="IPR011333">
    <property type="entry name" value="SKP1/BTB/POZ_sf"/>
</dbReference>
<dbReference type="PANTHER" id="PTHR43503">
    <property type="entry name" value="MCG48959-RELATED"/>
    <property type="match status" value="1"/>
</dbReference>
<feature type="compositionally biased region" description="Low complexity" evidence="3">
    <location>
        <begin position="1099"/>
        <end position="1114"/>
    </location>
</feature>
<accession>A0A9P8AAU8</accession>
<dbReference type="PANTHER" id="PTHR43503:SF2">
    <property type="entry name" value="NEGATIVE REGULATOR OF SPORULATION MDS3-RELATED"/>
    <property type="match status" value="1"/>
</dbReference>
<dbReference type="AlphaFoldDB" id="A0A9P8AAU8"/>
<evidence type="ECO:0000313" key="6">
    <source>
        <dbReference type="Proteomes" id="UP000717515"/>
    </source>
</evidence>
<dbReference type="Gene3D" id="3.30.710.10">
    <property type="entry name" value="Potassium Channel Kv1.1, Chain A"/>
    <property type="match status" value="1"/>
</dbReference>
<dbReference type="Pfam" id="PF24681">
    <property type="entry name" value="Kelch_KLHDC2_KLHL20_DRC7"/>
    <property type="match status" value="1"/>
</dbReference>
<name>A0A9P8AAU8_MORAP</name>
<dbReference type="Gene3D" id="2.120.10.80">
    <property type="entry name" value="Kelch-type beta propeller"/>
    <property type="match status" value="1"/>
</dbReference>
<feature type="region of interest" description="Disordered" evidence="3">
    <location>
        <begin position="708"/>
        <end position="794"/>
    </location>
</feature>
<reference evidence="5" key="1">
    <citation type="submission" date="2021-07" db="EMBL/GenBank/DDBJ databases">
        <title>Draft genome of Mortierella alpina, strain LL118, isolated from an aspen leaf litter sample.</title>
        <authorList>
            <person name="Yang S."/>
            <person name="Vinatzer B.A."/>
        </authorList>
    </citation>
    <scope>NUCLEOTIDE SEQUENCE</scope>
    <source>
        <strain evidence="5">LL118</strain>
    </source>
</reference>
<feature type="region of interest" description="Disordered" evidence="3">
    <location>
        <begin position="834"/>
        <end position="934"/>
    </location>
</feature>
<dbReference type="SUPFAM" id="SSF117281">
    <property type="entry name" value="Kelch motif"/>
    <property type="match status" value="1"/>
</dbReference>
<dbReference type="Proteomes" id="UP000717515">
    <property type="component" value="Unassembled WGS sequence"/>
</dbReference>
<dbReference type="PROSITE" id="PS50097">
    <property type="entry name" value="BTB"/>
    <property type="match status" value="1"/>
</dbReference>
<keyword evidence="1" id="KW-0880">Kelch repeat</keyword>
<dbReference type="GO" id="GO:0005739">
    <property type="term" value="C:mitochondrion"/>
    <property type="evidence" value="ECO:0007669"/>
    <property type="project" value="TreeGrafter"/>
</dbReference>
<dbReference type="GO" id="GO:0045454">
    <property type="term" value="P:cell redox homeostasis"/>
    <property type="evidence" value="ECO:0007669"/>
    <property type="project" value="TreeGrafter"/>
</dbReference>
<dbReference type="InterPro" id="IPR015915">
    <property type="entry name" value="Kelch-typ_b-propeller"/>
</dbReference>
<dbReference type="SUPFAM" id="SSF54695">
    <property type="entry name" value="POZ domain"/>
    <property type="match status" value="1"/>
</dbReference>
<gene>
    <name evidence="5" type="ORF">KVV02_007367</name>
</gene>